<dbReference type="RefSeq" id="WP_210096186.1">
    <property type="nucleotide sequence ID" value="NZ_BAAAIO010000001.1"/>
</dbReference>
<comment type="caution">
    <text evidence="2">The sequence shown here is derived from an EMBL/GenBank/DDBJ whole genome shotgun (WGS) entry which is preliminary data.</text>
</comment>
<dbReference type="EMBL" id="JAGIOA010000001">
    <property type="protein sequence ID" value="MBP2376745.1"/>
    <property type="molecule type" value="Genomic_DNA"/>
</dbReference>
<dbReference type="PANTHER" id="PTHR36842">
    <property type="entry name" value="PROTEIN TOLB HOMOLOG"/>
    <property type="match status" value="1"/>
</dbReference>
<keyword evidence="3" id="KW-1185">Reference proteome</keyword>
<reference evidence="2 3" key="1">
    <citation type="submission" date="2021-03" db="EMBL/GenBank/DDBJ databases">
        <title>Sequencing the genomes of 1000 actinobacteria strains.</title>
        <authorList>
            <person name="Klenk H.-P."/>
        </authorList>
    </citation>
    <scope>NUCLEOTIDE SEQUENCE [LARGE SCALE GENOMIC DNA]</scope>
    <source>
        <strain evidence="2 3">DSM 13468</strain>
    </source>
</reference>
<proteinExistence type="inferred from homology"/>
<sequence>MSENTDTTTEIPQRILAEGQSARIRVWNRGDRSTHTVFESTERLFEAPNWTHDDRLLVNGDGDLWTLPADGSAAPTRVVATGLPDVNNDHVLSPDGSTVYASANDWHIWAVPLDGGIARRVTPDDGGLHFLHGISPDGATLGYVRLDPDGENWWASATIHTISTEGTDDVAITTHPGPADGCEWSPDGEWIYFNTEQFSDTPGHAQIARIRPDGTGLEQLTSDDRVNWFPHPAPTGDVTVYLSYPAGTTGHPADLPVELRLVHGDDWSHPETIVTLDGGQGTINVPSWAPDGSAFAFVDYPISSDRNDSEPTE</sequence>
<dbReference type="InterPro" id="IPR011659">
    <property type="entry name" value="WD40"/>
</dbReference>
<dbReference type="InterPro" id="IPR011042">
    <property type="entry name" value="6-blade_b-propeller_TolB-like"/>
</dbReference>
<dbReference type="Pfam" id="PF07676">
    <property type="entry name" value="PD40"/>
    <property type="match status" value="2"/>
</dbReference>
<evidence type="ECO:0000256" key="1">
    <source>
        <dbReference type="ARBA" id="ARBA00009820"/>
    </source>
</evidence>
<dbReference type="Proteomes" id="UP000703720">
    <property type="component" value="Unassembled WGS sequence"/>
</dbReference>
<evidence type="ECO:0000313" key="3">
    <source>
        <dbReference type="Proteomes" id="UP000703720"/>
    </source>
</evidence>
<organism evidence="2 3">
    <name type="scientific">Microbacterium phyllosphaerae</name>
    <dbReference type="NCBI Taxonomy" id="124798"/>
    <lineage>
        <taxon>Bacteria</taxon>
        <taxon>Bacillati</taxon>
        <taxon>Actinomycetota</taxon>
        <taxon>Actinomycetes</taxon>
        <taxon>Micrococcales</taxon>
        <taxon>Microbacteriaceae</taxon>
        <taxon>Microbacterium</taxon>
    </lineage>
</organism>
<dbReference type="Gene3D" id="2.120.10.30">
    <property type="entry name" value="TolB, C-terminal domain"/>
    <property type="match status" value="1"/>
</dbReference>
<comment type="similarity">
    <text evidence="1">Belongs to the TolB family.</text>
</comment>
<dbReference type="PANTHER" id="PTHR36842:SF1">
    <property type="entry name" value="PROTEIN TOLB"/>
    <property type="match status" value="1"/>
</dbReference>
<evidence type="ECO:0000313" key="2">
    <source>
        <dbReference type="EMBL" id="MBP2376745.1"/>
    </source>
</evidence>
<dbReference type="SUPFAM" id="SSF69304">
    <property type="entry name" value="Tricorn protease N-terminal domain"/>
    <property type="match status" value="1"/>
</dbReference>
<protein>
    <submittedName>
        <fullName evidence="2">Tol biopolymer transport system component</fullName>
    </submittedName>
</protein>
<name>A0ABS4WKL9_9MICO</name>
<gene>
    <name evidence="2" type="ORF">JOF42_000240</name>
</gene>
<accession>A0ABS4WKL9</accession>